<proteinExistence type="predicted"/>
<dbReference type="EMBL" id="WQMT02000004">
    <property type="protein sequence ID" value="KAG9223670.1"/>
    <property type="molecule type" value="Genomic_DNA"/>
</dbReference>
<sequence>MARRKRVLDDNDSDSSENSDVDEPYLEGNADAREERELFQNPYQHQRKRKRNGKEDAIYGVFADDSDDDYKTKDKKTTARSDWTKAPAFVSGDKVELNKETETAMDVDGDSEEDDDEGEAEDEAVEEPLDAADSASDNSSSSPPPPRTREPDDDPEPPPKGIGIGFNRQANAGIGLGFKPAQAGGGIGFTSSTSTTAGIGSSRRGLGPSTEALPSAFGKSATRTFTLSSSSPSTPKAPLDAKEALHFSKLQGSFGARMLEKMGWQAGTGLGANGEGIATPIETKLRPQKMGIAFRGFKEKTEQSKVEARRRGEAVSSDEEGGSKAKQKAKAAKKAKEEIWKKPKKTKVKVDHKTYEQIIAEAGQDAVSASASLGQIIDATGAVPREVSSLADVSLNNWAPTSEATRIPEVRHNIRLIAEACKSDLDGLAREARSLNERKQLAIREDARLRKRIEDEAQLIARLQQVQIVANEISAKSKELASVYEASLDSFSPLFYKLTIEFPVELDKYRLDEIAVAAIAPTVRRTVSQWNPLEEPSAFVSTFRTWKAVLRVRSGDEDKDTSQAVQAYANQAFTQQKSPEPAASMTPFESLLWNIWLPRVRSVLNNEWVPENPNPAIRLYEAWSSVLPRYIRDNILDQLILPKVRQAVEVWKPKTGQEGDSYVSLKSLIFPWLPHLGLRLEDLLGDARRKVKGLLRSWAVGDPLPDDLDTWREVFDSGDWDTMMLKYIVPKLGATLRDDLRINPRNQIMDPITNVLLWQSALHSAVLGQLFETEFFPKWLDILYIWLTQPKVSFEEVAQWYSFWKDAFPEAVRSMPVMERGFTRGLQLMNTAIELGPDAPARLPRPDYRAEVLSTLEKKKNSRAGTPKVRPAAARTREITFREIVEEYASKHDLVVMPSGKTHEMSRMPLLRVSSAGKSGRGGLLIYVLDDAVWASTGPGVGGETEEYRAISLDDMVLRANGNEP</sequence>
<name>A0ACB7J0B8_PLECO</name>
<dbReference type="Proteomes" id="UP000824881">
    <property type="component" value="Unassembled WGS sequence"/>
</dbReference>
<comment type="caution">
    <text evidence="1">The sequence shown here is derived from an EMBL/GenBank/DDBJ whole genome shotgun (WGS) entry which is preliminary data.</text>
</comment>
<evidence type="ECO:0000313" key="1">
    <source>
        <dbReference type="EMBL" id="KAG9223670.1"/>
    </source>
</evidence>
<protein>
    <submittedName>
        <fullName evidence="1">Uncharacterized protein</fullName>
    </submittedName>
</protein>
<organism evidence="1 2">
    <name type="scientific">Pleurotus cornucopiae</name>
    <name type="common">Cornucopia mushroom</name>
    <dbReference type="NCBI Taxonomy" id="5321"/>
    <lineage>
        <taxon>Eukaryota</taxon>
        <taxon>Fungi</taxon>
        <taxon>Dikarya</taxon>
        <taxon>Basidiomycota</taxon>
        <taxon>Agaricomycotina</taxon>
        <taxon>Agaricomycetes</taxon>
        <taxon>Agaricomycetidae</taxon>
        <taxon>Agaricales</taxon>
        <taxon>Pleurotineae</taxon>
        <taxon>Pleurotaceae</taxon>
        <taxon>Pleurotus</taxon>
    </lineage>
</organism>
<evidence type="ECO:0000313" key="2">
    <source>
        <dbReference type="Proteomes" id="UP000824881"/>
    </source>
</evidence>
<accession>A0ACB7J0B8</accession>
<gene>
    <name evidence="1" type="ORF">CCMSSC00406_0008553</name>
</gene>
<keyword evidence="2" id="KW-1185">Reference proteome</keyword>
<reference evidence="1 2" key="1">
    <citation type="journal article" date="2021" name="Appl. Environ. Microbiol.">
        <title>Genetic linkage and physical mapping for an oyster mushroom Pleurotus cornucopiae and QTL analysis for the trait cap color.</title>
        <authorList>
            <person name="Zhang Y."/>
            <person name="Gao W."/>
            <person name="Sonnenberg A."/>
            <person name="Chen Q."/>
            <person name="Zhang J."/>
            <person name="Huang C."/>
        </authorList>
    </citation>
    <scope>NUCLEOTIDE SEQUENCE [LARGE SCALE GENOMIC DNA]</scope>
    <source>
        <strain evidence="1">CCMSSC00406</strain>
    </source>
</reference>